<proteinExistence type="predicted"/>
<dbReference type="EMBL" id="JAGINT010000001">
    <property type="protein sequence ID" value="MBP2350850.1"/>
    <property type="molecule type" value="Genomic_DNA"/>
</dbReference>
<dbReference type="Proteomes" id="UP000755585">
    <property type="component" value="Unassembled WGS sequence"/>
</dbReference>
<evidence type="ECO:0000313" key="2">
    <source>
        <dbReference type="Proteomes" id="UP000755585"/>
    </source>
</evidence>
<organism evidence="1 2">
    <name type="scientific">Kribbella aluminosa</name>
    <dbReference type="NCBI Taxonomy" id="416017"/>
    <lineage>
        <taxon>Bacteria</taxon>
        <taxon>Bacillati</taxon>
        <taxon>Actinomycetota</taxon>
        <taxon>Actinomycetes</taxon>
        <taxon>Propionibacteriales</taxon>
        <taxon>Kribbellaceae</taxon>
        <taxon>Kribbella</taxon>
    </lineage>
</organism>
<protein>
    <submittedName>
        <fullName evidence="1">Uncharacterized protein</fullName>
    </submittedName>
</protein>
<reference evidence="1 2" key="1">
    <citation type="submission" date="2021-03" db="EMBL/GenBank/DDBJ databases">
        <title>Sequencing the genomes of 1000 actinobacteria strains.</title>
        <authorList>
            <person name="Klenk H.-P."/>
        </authorList>
    </citation>
    <scope>NUCLEOTIDE SEQUENCE [LARGE SCALE GENOMIC DNA]</scope>
    <source>
        <strain evidence="1 2">DSM 18824</strain>
    </source>
</reference>
<sequence>MTTIRVRRLASVLTVFNHVPVMEGNTRDEQGYSHFVPRYTFSFADRTAPDHFGFPPGYRAGAYHSSELPEWARFHGGGATQSFQLGGITQISLSRQHHCGFWSQLAGS</sequence>
<evidence type="ECO:0000313" key="1">
    <source>
        <dbReference type="EMBL" id="MBP2350850.1"/>
    </source>
</evidence>
<gene>
    <name evidence="1" type="ORF">JOF29_001933</name>
</gene>
<accession>A0ABS4UGV1</accession>
<keyword evidence="2" id="KW-1185">Reference proteome</keyword>
<name>A0ABS4UGV1_9ACTN</name>
<comment type="caution">
    <text evidence="1">The sequence shown here is derived from an EMBL/GenBank/DDBJ whole genome shotgun (WGS) entry which is preliminary data.</text>
</comment>
<dbReference type="RefSeq" id="WP_209693836.1">
    <property type="nucleotide sequence ID" value="NZ_BAAAVU010000032.1"/>
</dbReference>